<gene>
    <name evidence="11" type="ORF">ACHAXA_005785</name>
</gene>
<dbReference type="EMBL" id="JALLPB020000899">
    <property type="protein sequence ID" value="KAL3806062.1"/>
    <property type="molecule type" value="Genomic_DNA"/>
</dbReference>
<evidence type="ECO:0000313" key="12">
    <source>
        <dbReference type="Proteomes" id="UP001530377"/>
    </source>
</evidence>
<evidence type="ECO:0000256" key="6">
    <source>
        <dbReference type="ARBA" id="ARBA00022989"/>
    </source>
</evidence>
<feature type="repeat" description="Solcar" evidence="9">
    <location>
        <begin position="673"/>
        <end position="762"/>
    </location>
</feature>
<comment type="subcellular location">
    <subcellularLocation>
        <location evidence="1">Mitochondrion membrane</location>
        <topology evidence="1">Multi-pass membrane protein</topology>
    </subcellularLocation>
</comment>
<reference evidence="11 12" key="1">
    <citation type="submission" date="2024-10" db="EMBL/GenBank/DDBJ databases">
        <title>Updated reference genomes for cyclostephanoid diatoms.</title>
        <authorList>
            <person name="Roberts W.R."/>
            <person name="Alverson A.J."/>
        </authorList>
    </citation>
    <scope>NUCLEOTIDE SEQUENCE [LARGE SCALE GENOMIC DNA]</scope>
    <source>
        <strain evidence="11 12">AJA228-03</strain>
    </source>
</reference>
<name>A0ABD3R1S3_9STRA</name>
<dbReference type="InterPro" id="IPR018108">
    <property type="entry name" value="MCP_transmembrane"/>
</dbReference>
<evidence type="ECO:0000256" key="1">
    <source>
        <dbReference type="ARBA" id="ARBA00004225"/>
    </source>
</evidence>
<dbReference type="Proteomes" id="UP001530377">
    <property type="component" value="Unassembled WGS sequence"/>
</dbReference>
<feature type="transmembrane region" description="Helical" evidence="10">
    <location>
        <begin position="263"/>
        <end position="282"/>
    </location>
</feature>
<dbReference type="InterPro" id="IPR050567">
    <property type="entry name" value="Mitochondrial_Carrier"/>
</dbReference>
<feature type="transmembrane region" description="Helical" evidence="10">
    <location>
        <begin position="563"/>
        <end position="589"/>
    </location>
</feature>
<dbReference type="PANTHER" id="PTHR45624:SF10">
    <property type="entry name" value="SLC (SOLUTE CARRIER) HOMOLOG"/>
    <property type="match status" value="1"/>
</dbReference>
<organism evidence="11 12">
    <name type="scientific">Cyclostephanos tholiformis</name>
    <dbReference type="NCBI Taxonomy" id="382380"/>
    <lineage>
        <taxon>Eukaryota</taxon>
        <taxon>Sar</taxon>
        <taxon>Stramenopiles</taxon>
        <taxon>Ochrophyta</taxon>
        <taxon>Bacillariophyta</taxon>
        <taxon>Coscinodiscophyceae</taxon>
        <taxon>Thalassiosirophycidae</taxon>
        <taxon>Stephanodiscales</taxon>
        <taxon>Stephanodiscaceae</taxon>
        <taxon>Cyclostephanos</taxon>
    </lineage>
</organism>
<feature type="repeat" description="Solcar" evidence="9">
    <location>
        <begin position="457"/>
        <end position="542"/>
    </location>
</feature>
<feature type="transmembrane region" description="Helical" evidence="10">
    <location>
        <begin position="1154"/>
        <end position="1178"/>
    </location>
</feature>
<evidence type="ECO:0000313" key="11">
    <source>
        <dbReference type="EMBL" id="KAL3806062.1"/>
    </source>
</evidence>
<evidence type="ECO:0000256" key="9">
    <source>
        <dbReference type="PROSITE-ProRule" id="PRU00282"/>
    </source>
</evidence>
<feature type="repeat" description="Solcar" evidence="9">
    <location>
        <begin position="568"/>
        <end position="656"/>
    </location>
</feature>
<feature type="repeat" description="Solcar" evidence="9">
    <location>
        <begin position="768"/>
        <end position="853"/>
    </location>
</feature>
<comment type="caution">
    <text evidence="11">The sequence shown here is derived from an EMBL/GenBank/DDBJ whole genome shotgun (WGS) entry which is preliminary data.</text>
</comment>
<evidence type="ECO:0000256" key="3">
    <source>
        <dbReference type="ARBA" id="ARBA00022448"/>
    </source>
</evidence>
<feature type="transmembrane region" description="Helical" evidence="10">
    <location>
        <begin position="459"/>
        <end position="478"/>
    </location>
</feature>
<dbReference type="Pfam" id="PF00153">
    <property type="entry name" value="Mito_carr"/>
    <property type="match status" value="11"/>
</dbReference>
<evidence type="ECO:0000256" key="4">
    <source>
        <dbReference type="ARBA" id="ARBA00022692"/>
    </source>
</evidence>
<dbReference type="Gene3D" id="1.50.40.10">
    <property type="entry name" value="Mitochondrial carrier domain"/>
    <property type="match status" value="5"/>
</dbReference>
<keyword evidence="3" id="KW-0813">Transport</keyword>
<evidence type="ECO:0000256" key="10">
    <source>
        <dbReference type="SAM" id="Phobius"/>
    </source>
</evidence>
<feature type="transmembrane region" description="Helical" evidence="10">
    <location>
        <begin position="770"/>
        <end position="789"/>
    </location>
</feature>
<dbReference type="SUPFAM" id="SSF103506">
    <property type="entry name" value="Mitochondrial carrier"/>
    <property type="match status" value="4"/>
</dbReference>
<keyword evidence="6 10" id="KW-1133">Transmembrane helix</keyword>
<dbReference type="AlphaFoldDB" id="A0ABD3R1S3"/>
<evidence type="ECO:0000256" key="5">
    <source>
        <dbReference type="ARBA" id="ARBA00022737"/>
    </source>
</evidence>
<evidence type="ECO:0000256" key="2">
    <source>
        <dbReference type="ARBA" id="ARBA00006375"/>
    </source>
</evidence>
<feature type="repeat" description="Solcar" evidence="9">
    <location>
        <begin position="91"/>
        <end position="177"/>
    </location>
</feature>
<protein>
    <submittedName>
        <fullName evidence="11">Uncharacterized protein</fullName>
    </submittedName>
</protein>
<feature type="transmembrane region" description="Helical" evidence="10">
    <location>
        <begin position="874"/>
        <end position="900"/>
    </location>
</feature>
<feature type="repeat" description="Solcar" evidence="9">
    <location>
        <begin position="1079"/>
        <end position="1175"/>
    </location>
</feature>
<feature type="transmembrane region" description="Helical" evidence="10">
    <location>
        <begin position="669"/>
        <end position="694"/>
    </location>
</feature>
<keyword evidence="5" id="KW-0677">Repeat</keyword>
<feature type="transmembrane region" description="Helical" evidence="10">
    <location>
        <begin position="366"/>
        <end position="387"/>
    </location>
</feature>
<feature type="repeat" description="Solcar" evidence="9">
    <location>
        <begin position="183"/>
        <end position="274"/>
    </location>
</feature>
<feature type="repeat" description="Solcar" evidence="9">
    <location>
        <begin position="984"/>
        <end position="1073"/>
    </location>
</feature>
<dbReference type="GO" id="GO:0031966">
    <property type="term" value="C:mitochondrial membrane"/>
    <property type="evidence" value="ECO:0007669"/>
    <property type="project" value="UniProtKB-SubCell"/>
</dbReference>
<feature type="repeat" description="Solcar" evidence="9">
    <location>
        <begin position="879"/>
        <end position="967"/>
    </location>
</feature>
<sequence>MTSVGKRQRRRGEDMDLISLIGIILKNEGVSGFFGGVKAMMIGQALIKSVAFSANELALGVLNDANNNGSAESLVSSLADDGSGGAIVATTSFVTLILAAGFSGFVTSFLVAPVERVKVMMQAQQNSLYANELECIRAVLENEGWTGLFLRGLGPTLAREVPSYAIYFVVYRTLMSTALAGELGSVAPLVCGAMSGCACWIPVYPIDVVKTLVQNTEGGRKGSDPNNVGAVEVAMQLYRDEGIGAFFDGLTPKMLRASVNHAVTFWVYDLVMDVAIGLYVAYPIDVLKTKAQVAVCTKGKVDESVFERARNILTQEGIGGFYGGVKSAMIGKALVSSMSFGANRLVISVLNASNFLGGGVGGTTPFVTLLFAACFAGIVGTFINCPLERVKVMMQAQENRTLYANELECIKSILQNGGWFGLLTRGFGPTLAREVPSNAIYFVVYGLLMQTAMKDALGVMASMVCGAISGMACWIPVYPIDVVKTRMQNTKGGISVTATDVAITMYMTEGISAFFKGIGLLLLRAAVSNGVSFWVYEFILSNAPNAIRCFLGMSKSEQLSASLSVLVGSTAASVLAGGIGSAVGTGIAFPIDVLKTKMQVNVCTKGTSDETVFMRARKTFRDEGIAGFFGGVTTAMIGNALISAVAFSANELAIGVLNTFNFMGGRVGGGADTAFVTLLLAACFSGIIQTFAVVPVDRVKVMMQAQEKGALSLYANELECIKSILRHEGWLGLLTRGLSLTLAREVPSNAIYFVVYGLLMQTAMKDALGVMASMVCGAISGMACWIPVYPIDVVKTRMQNTKGGISVTATDVAITMYMTEGISAFFKGIGLLLLRAAVSNGVSFWVYEFILSNAPNAIRCFLGMSKSEQLSASLSVLVGSTAASVLAGGIGSAVGTGIAFPIDVLKTKMQVNVCTKGTSDETVFMRARKTFRDEGIAGFFGGVTTAMIGNALISAVAFSANELAIGVLNTFNFMGGRVGGGADTAFVTFLLAACFSGIIQTFAVVPVDRVKVMMQAQEKGALSLYANELECIKSILRHEGWLGLLTRGLSLTLAREVPSNAIYFVVYGLLMQTAMKDALGVMASMVCGAISGMACWIPVYPIDVVKTRMQNTKGGKTDNATNDGAGGRRSSLHVATAMYMTEGIRVFFKGICPLLLRAAVSNGVTFWVYDLIMVVLGYI</sequence>
<evidence type="ECO:0000256" key="8">
    <source>
        <dbReference type="ARBA" id="ARBA00023136"/>
    </source>
</evidence>
<feature type="transmembrane region" description="Helical" evidence="10">
    <location>
        <begin position="1057"/>
        <end position="1075"/>
    </location>
</feature>
<accession>A0ABD3R1S3</accession>
<dbReference type="PROSITE" id="PS50920">
    <property type="entry name" value="SOLCAR"/>
    <property type="match status" value="10"/>
</dbReference>
<keyword evidence="8 9" id="KW-0472">Membrane</keyword>
<proteinExistence type="inferred from homology"/>
<dbReference type="PANTHER" id="PTHR45624">
    <property type="entry name" value="MITOCHONDRIAL BASIC AMINO ACIDS TRANSPORTER-RELATED"/>
    <property type="match status" value="1"/>
</dbReference>
<keyword evidence="7" id="KW-0496">Mitochondrion</keyword>
<feature type="repeat" description="Solcar" evidence="9">
    <location>
        <begin position="364"/>
        <end position="451"/>
    </location>
</feature>
<feature type="transmembrane region" description="Helical" evidence="10">
    <location>
        <begin position="980"/>
        <end position="1005"/>
    </location>
</feature>
<keyword evidence="4 9" id="KW-0812">Transmembrane</keyword>
<feature type="transmembrane region" description="Helical" evidence="10">
    <location>
        <begin position="86"/>
        <end position="112"/>
    </location>
</feature>
<evidence type="ECO:0000256" key="7">
    <source>
        <dbReference type="ARBA" id="ARBA00023128"/>
    </source>
</evidence>
<dbReference type="InterPro" id="IPR023395">
    <property type="entry name" value="MCP_dom_sf"/>
</dbReference>
<comment type="similarity">
    <text evidence="2">Belongs to the mitochondrial carrier (TC 2.A.29) family.</text>
</comment>
<feature type="transmembrane region" description="Helical" evidence="10">
    <location>
        <begin position="935"/>
        <end position="960"/>
    </location>
</feature>
<feature type="transmembrane region" description="Helical" evidence="10">
    <location>
        <begin position="624"/>
        <end position="649"/>
    </location>
</feature>
<keyword evidence="12" id="KW-1185">Reference proteome</keyword>
<feature type="transmembrane region" description="Helical" evidence="10">
    <location>
        <begin position="1081"/>
        <end position="1100"/>
    </location>
</feature>